<accession>A0A7N2MXZ3</accession>
<evidence type="ECO:0000313" key="1">
    <source>
        <dbReference type="EnsemblPlants" id="QL11p038501:mrna"/>
    </source>
</evidence>
<protein>
    <submittedName>
        <fullName evidence="1">Uncharacterized protein</fullName>
    </submittedName>
</protein>
<dbReference type="EnsemblPlants" id="QL11p038501:mrna">
    <property type="protein sequence ID" value="QL11p038501:mrna"/>
    <property type="gene ID" value="QL11p038501"/>
</dbReference>
<proteinExistence type="predicted"/>
<organism evidence="1 2">
    <name type="scientific">Quercus lobata</name>
    <name type="common">Valley oak</name>
    <dbReference type="NCBI Taxonomy" id="97700"/>
    <lineage>
        <taxon>Eukaryota</taxon>
        <taxon>Viridiplantae</taxon>
        <taxon>Streptophyta</taxon>
        <taxon>Embryophyta</taxon>
        <taxon>Tracheophyta</taxon>
        <taxon>Spermatophyta</taxon>
        <taxon>Magnoliopsida</taxon>
        <taxon>eudicotyledons</taxon>
        <taxon>Gunneridae</taxon>
        <taxon>Pentapetalae</taxon>
        <taxon>rosids</taxon>
        <taxon>fabids</taxon>
        <taxon>Fagales</taxon>
        <taxon>Fagaceae</taxon>
        <taxon>Quercus</taxon>
    </lineage>
</organism>
<dbReference type="Gramene" id="QL11p038501:mrna">
    <property type="protein sequence ID" value="QL11p038501:mrna"/>
    <property type="gene ID" value="QL11p038501"/>
</dbReference>
<reference evidence="1" key="2">
    <citation type="submission" date="2021-01" db="UniProtKB">
        <authorList>
            <consortium name="EnsemblPlants"/>
        </authorList>
    </citation>
    <scope>IDENTIFICATION</scope>
</reference>
<evidence type="ECO:0000313" key="2">
    <source>
        <dbReference type="Proteomes" id="UP000594261"/>
    </source>
</evidence>
<name>A0A7N2MXZ3_QUELO</name>
<keyword evidence="2" id="KW-1185">Reference proteome</keyword>
<dbReference type="Proteomes" id="UP000594261">
    <property type="component" value="Chromosome 11"/>
</dbReference>
<sequence length="125" mass="14342">MAAPAPAGPPPPDFLSLIQRIPDLDGLDAFQQGIPQSLPNLLAPIQNVETHDGYLPTHEEIDRLLHRAFPGVCEVIVDGQIRSFHDDWQYIPHHPNGWDSFYRSLAQFFITKPYPFTVEPYRYQY</sequence>
<reference evidence="1 2" key="1">
    <citation type="journal article" date="2016" name="G3 (Bethesda)">
        <title>First Draft Assembly and Annotation of the Genome of a California Endemic Oak Quercus lobata Nee (Fagaceae).</title>
        <authorList>
            <person name="Sork V.L."/>
            <person name="Fitz-Gibbon S.T."/>
            <person name="Puiu D."/>
            <person name="Crepeau M."/>
            <person name="Gugger P.F."/>
            <person name="Sherman R."/>
            <person name="Stevens K."/>
            <person name="Langley C.H."/>
            <person name="Pellegrini M."/>
            <person name="Salzberg S.L."/>
        </authorList>
    </citation>
    <scope>NUCLEOTIDE SEQUENCE [LARGE SCALE GENOMIC DNA]</scope>
    <source>
        <strain evidence="1 2">cv. SW786</strain>
    </source>
</reference>
<dbReference type="InParanoid" id="A0A7N2MXZ3"/>
<dbReference type="EMBL" id="LRBV02000011">
    <property type="status" value="NOT_ANNOTATED_CDS"/>
    <property type="molecule type" value="Genomic_DNA"/>
</dbReference>
<dbReference type="AlphaFoldDB" id="A0A7N2MXZ3"/>